<evidence type="ECO:0000313" key="2">
    <source>
        <dbReference type="Proteomes" id="UP000006729"/>
    </source>
</evidence>
<dbReference type="Proteomes" id="UP000006729">
    <property type="component" value="Chromosome 8"/>
</dbReference>
<organism evidence="1 2">
    <name type="scientific">Populus trichocarpa</name>
    <name type="common">Western balsam poplar</name>
    <name type="synonym">Populus balsamifera subsp. trichocarpa</name>
    <dbReference type="NCBI Taxonomy" id="3694"/>
    <lineage>
        <taxon>Eukaryota</taxon>
        <taxon>Viridiplantae</taxon>
        <taxon>Streptophyta</taxon>
        <taxon>Embryophyta</taxon>
        <taxon>Tracheophyta</taxon>
        <taxon>Spermatophyta</taxon>
        <taxon>Magnoliopsida</taxon>
        <taxon>eudicotyledons</taxon>
        <taxon>Gunneridae</taxon>
        <taxon>Pentapetalae</taxon>
        <taxon>rosids</taxon>
        <taxon>fabids</taxon>
        <taxon>Malpighiales</taxon>
        <taxon>Salicaceae</taxon>
        <taxon>Saliceae</taxon>
        <taxon>Populus</taxon>
    </lineage>
</organism>
<proteinExistence type="predicted"/>
<name>A0A3N7H0Q4_POPTR</name>
<evidence type="ECO:0000313" key="1">
    <source>
        <dbReference type="EMBL" id="RQO94724.1"/>
    </source>
</evidence>
<accession>A0A3N7H0Q4</accession>
<sequence>MYVCMHACMHEYSEKHPSISHQVLRLLRSPVQTRDSVMRIIFL</sequence>
<gene>
    <name evidence="1" type="ORF">POPTR_008G152950</name>
</gene>
<keyword evidence="2" id="KW-1185">Reference proteome</keyword>
<dbReference type="InParanoid" id="A0A3N7H0Q4"/>
<dbReference type="EMBL" id="CM009297">
    <property type="protein sequence ID" value="RQO94724.1"/>
    <property type="molecule type" value="Genomic_DNA"/>
</dbReference>
<reference evidence="1 2" key="1">
    <citation type="journal article" date="2006" name="Science">
        <title>The genome of black cottonwood, Populus trichocarpa (Torr. &amp; Gray).</title>
        <authorList>
            <person name="Tuskan G.A."/>
            <person name="Difazio S."/>
            <person name="Jansson S."/>
            <person name="Bohlmann J."/>
            <person name="Grigoriev I."/>
            <person name="Hellsten U."/>
            <person name="Putnam N."/>
            <person name="Ralph S."/>
            <person name="Rombauts S."/>
            <person name="Salamov A."/>
            <person name="Schein J."/>
            <person name="Sterck L."/>
            <person name="Aerts A."/>
            <person name="Bhalerao R.R."/>
            <person name="Bhalerao R.P."/>
            <person name="Blaudez D."/>
            <person name="Boerjan W."/>
            <person name="Brun A."/>
            <person name="Brunner A."/>
            <person name="Busov V."/>
            <person name="Campbell M."/>
            <person name="Carlson J."/>
            <person name="Chalot M."/>
            <person name="Chapman J."/>
            <person name="Chen G.L."/>
            <person name="Cooper D."/>
            <person name="Coutinho P.M."/>
            <person name="Couturier J."/>
            <person name="Covert S."/>
            <person name="Cronk Q."/>
            <person name="Cunningham R."/>
            <person name="Davis J."/>
            <person name="Degroeve S."/>
            <person name="Dejardin A."/>
            <person name="Depamphilis C."/>
            <person name="Detter J."/>
            <person name="Dirks B."/>
            <person name="Dubchak I."/>
            <person name="Duplessis S."/>
            <person name="Ehlting J."/>
            <person name="Ellis B."/>
            <person name="Gendler K."/>
            <person name="Goodstein D."/>
            <person name="Gribskov M."/>
            <person name="Grimwood J."/>
            <person name="Groover A."/>
            <person name="Gunter L."/>
            <person name="Hamberger B."/>
            <person name="Heinze B."/>
            <person name="Helariutta Y."/>
            <person name="Henrissat B."/>
            <person name="Holligan D."/>
            <person name="Holt R."/>
            <person name="Huang W."/>
            <person name="Islam-Faridi N."/>
            <person name="Jones S."/>
            <person name="Jones-Rhoades M."/>
            <person name="Jorgensen R."/>
            <person name="Joshi C."/>
            <person name="Kangasjarvi J."/>
            <person name="Karlsson J."/>
            <person name="Kelleher C."/>
            <person name="Kirkpatrick R."/>
            <person name="Kirst M."/>
            <person name="Kohler A."/>
            <person name="Kalluri U."/>
            <person name="Larimer F."/>
            <person name="Leebens-Mack J."/>
            <person name="Leple J.C."/>
            <person name="Locascio P."/>
            <person name="Lou Y."/>
            <person name="Lucas S."/>
            <person name="Martin F."/>
            <person name="Montanini B."/>
            <person name="Napoli C."/>
            <person name="Nelson D.R."/>
            <person name="Nelson C."/>
            <person name="Nieminen K."/>
            <person name="Nilsson O."/>
            <person name="Pereda V."/>
            <person name="Peter G."/>
            <person name="Philippe R."/>
            <person name="Pilate G."/>
            <person name="Poliakov A."/>
            <person name="Razumovskaya J."/>
            <person name="Richardson P."/>
            <person name="Rinaldi C."/>
            <person name="Ritland K."/>
            <person name="Rouze P."/>
            <person name="Ryaboy D."/>
            <person name="Schmutz J."/>
            <person name="Schrader J."/>
            <person name="Segerman B."/>
            <person name="Shin H."/>
            <person name="Siddiqui A."/>
            <person name="Sterky F."/>
            <person name="Terry A."/>
            <person name="Tsai C.J."/>
            <person name="Uberbacher E."/>
            <person name="Unneberg P."/>
            <person name="Vahala J."/>
            <person name="Wall K."/>
            <person name="Wessler S."/>
            <person name="Yang G."/>
            <person name="Yin T."/>
            <person name="Douglas C."/>
            <person name="Marra M."/>
            <person name="Sandberg G."/>
            <person name="Van de Peer Y."/>
            <person name="Rokhsar D."/>
        </authorList>
    </citation>
    <scope>NUCLEOTIDE SEQUENCE [LARGE SCALE GENOMIC DNA]</scope>
    <source>
        <strain evidence="2">cv. Nisqually</strain>
    </source>
</reference>
<protein>
    <submittedName>
        <fullName evidence="1">Uncharacterized protein</fullName>
    </submittedName>
</protein>
<dbReference type="AlphaFoldDB" id="A0A3N7H0Q4"/>